<keyword evidence="9 15" id="KW-0067">ATP-binding</keyword>
<evidence type="ECO:0000256" key="10">
    <source>
        <dbReference type="ARBA" id="ARBA00022842"/>
    </source>
</evidence>
<feature type="transmembrane region" description="Helical" evidence="15">
    <location>
        <begin position="463"/>
        <end position="485"/>
    </location>
</feature>
<dbReference type="SFLD" id="SFLDG00002">
    <property type="entry name" value="C1.7:_P-type_atpase_like"/>
    <property type="match status" value="1"/>
</dbReference>
<dbReference type="InterPro" id="IPR044492">
    <property type="entry name" value="P_typ_ATPase_HD_dom"/>
</dbReference>
<dbReference type="InterPro" id="IPR021993">
    <property type="entry name" value="ATPase-cat-bd"/>
</dbReference>
<dbReference type="InterPro" id="IPR023298">
    <property type="entry name" value="ATPase_P-typ_TM_dom_sf"/>
</dbReference>
<dbReference type="PANTHER" id="PTHR43520">
    <property type="entry name" value="ATP7, ISOFORM B"/>
    <property type="match status" value="1"/>
</dbReference>
<dbReference type="InterPro" id="IPR001757">
    <property type="entry name" value="P_typ_ATPase"/>
</dbReference>
<evidence type="ECO:0000256" key="15">
    <source>
        <dbReference type="RuleBase" id="RU362081"/>
    </source>
</evidence>
<dbReference type="RefSeq" id="WP_013010828.1">
    <property type="nucleotide sequence ID" value="NC_013943.1"/>
</dbReference>
<dbReference type="InterPro" id="IPR018303">
    <property type="entry name" value="ATPase_P-typ_P_site"/>
</dbReference>
<dbReference type="eggNOG" id="COG2217">
    <property type="taxonomic scope" value="Bacteria"/>
</dbReference>
<dbReference type="GO" id="GO:0043682">
    <property type="term" value="F:P-type divalent copper transporter activity"/>
    <property type="evidence" value="ECO:0007669"/>
    <property type="project" value="TreeGrafter"/>
</dbReference>
<evidence type="ECO:0000313" key="17">
    <source>
        <dbReference type="EMBL" id="ADD68314.1"/>
    </source>
</evidence>
<keyword evidence="18" id="KW-1185">Reference proteome</keyword>
<dbReference type="CDD" id="cd02094">
    <property type="entry name" value="P-type_ATPase_Cu-like"/>
    <property type="match status" value="1"/>
</dbReference>
<dbReference type="InterPro" id="IPR017969">
    <property type="entry name" value="Heavy-metal-associated_CS"/>
</dbReference>
<feature type="transmembrane region" description="Helical" evidence="15">
    <location>
        <begin position="171"/>
        <end position="194"/>
    </location>
</feature>
<feature type="transmembrane region" description="Helical" evidence="15">
    <location>
        <begin position="268"/>
        <end position="285"/>
    </location>
</feature>
<evidence type="ECO:0000256" key="6">
    <source>
        <dbReference type="ARBA" id="ARBA00022692"/>
    </source>
</evidence>
<dbReference type="NCBIfam" id="TIGR01525">
    <property type="entry name" value="ATPase-IB_hvy"/>
    <property type="match status" value="1"/>
</dbReference>
<dbReference type="GO" id="GO:0055070">
    <property type="term" value="P:copper ion homeostasis"/>
    <property type="evidence" value="ECO:0007669"/>
    <property type="project" value="TreeGrafter"/>
</dbReference>
<dbReference type="Gene3D" id="3.40.50.1000">
    <property type="entry name" value="HAD superfamily/HAD-like"/>
    <property type="match status" value="1"/>
</dbReference>
<dbReference type="Pfam" id="PF00122">
    <property type="entry name" value="E1-E2_ATPase"/>
    <property type="match status" value="1"/>
</dbReference>
<dbReference type="PROSITE" id="PS50846">
    <property type="entry name" value="HMA_2"/>
    <property type="match status" value="1"/>
</dbReference>
<dbReference type="SUPFAM" id="SSF81653">
    <property type="entry name" value="Calcium ATPase, transduction domain A"/>
    <property type="match status" value="1"/>
</dbReference>
<evidence type="ECO:0000256" key="13">
    <source>
        <dbReference type="ARBA" id="ARBA00023065"/>
    </source>
</evidence>
<dbReference type="PROSITE" id="PS01047">
    <property type="entry name" value="HMA_1"/>
    <property type="match status" value="1"/>
</dbReference>
<dbReference type="FunFam" id="2.70.150.10:FF:000002">
    <property type="entry name" value="Copper-transporting ATPase 1, putative"/>
    <property type="match status" value="1"/>
</dbReference>
<dbReference type="PANTHER" id="PTHR43520:SF5">
    <property type="entry name" value="CATION-TRANSPORTING P-TYPE ATPASE-RELATED"/>
    <property type="match status" value="1"/>
</dbReference>
<evidence type="ECO:0000256" key="12">
    <source>
        <dbReference type="ARBA" id="ARBA00022989"/>
    </source>
</evidence>
<dbReference type="Pfam" id="PF12156">
    <property type="entry name" value="ATPase-cat_bd"/>
    <property type="match status" value="1"/>
</dbReference>
<dbReference type="eggNOG" id="COG2608">
    <property type="taxonomic scope" value="Bacteria"/>
</dbReference>
<evidence type="ECO:0000256" key="14">
    <source>
        <dbReference type="ARBA" id="ARBA00023136"/>
    </source>
</evidence>
<evidence type="ECO:0000256" key="1">
    <source>
        <dbReference type="ARBA" id="ARBA00004651"/>
    </source>
</evidence>
<dbReference type="NCBIfam" id="TIGR01512">
    <property type="entry name" value="ATPase-IB2_Cd"/>
    <property type="match status" value="1"/>
</dbReference>
<dbReference type="InterPro" id="IPR036163">
    <property type="entry name" value="HMA_dom_sf"/>
</dbReference>
<reference evidence="17 18" key="1">
    <citation type="journal article" date="2010" name="Stand. Genomic Sci.">
        <title>Complete genome sequence of Denitrovibrio acetiphilus type strain (N2460).</title>
        <authorList>
            <person name="Kiss H."/>
            <person name="Lang E."/>
            <person name="Lapidus A."/>
            <person name="Copeland A."/>
            <person name="Nolan M."/>
            <person name="Glavina Del Rio T."/>
            <person name="Chen F."/>
            <person name="Lucas S."/>
            <person name="Tice H."/>
            <person name="Cheng J.F."/>
            <person name="Han C."/>
            <person name="Goodwin L."/>
            <person name="Pitluck S."/>
            <person name="Liolios K."/>
            <person name="Pati A."/>
            <person name="Ivanova N."/>
            <person name="Mavromatis K."/>
            <person name="Chen A."/>
            <person name="Palaniappan K."/>
            <person name="Land M."/>
            <person name="Hauser L."/>
            <person name="Chang Y.J."/>
            <person name="Jeffries C.D."/>
            <person name="Detter J.C."/>
            <person name="Brettin T."/>
            <person name="Spring S."/>
            <person name="Rohde M."/>
            <person name="Goker M."/>
            <person name="Woyke T."/>
            <person name="Bristow J."/>
            <person name="Eisen J.A."/>
            <person name="Markowitz V."/>
            <person name="Hugenholtz P."/>
            <person name="Kyrpides N.C."/>
            <person name="Klenk H.P."/>
        </authorList>
    </citation>
    <scope>NUCLEOTIDE SEQUENCE [LARGE SCALE GENOMIC DNA]</scope>
    <source>
        <strain evidence="18">DSM 12809 / NBRC 114555 / N2460</strain>
    </source>
</reference>
<evidence type="ECO:0000256" key="5">
    <source>
        <dbReference type="ARBA" id="ARBA00022553"/>
    </source>
</evidence>
<dbReference type="AlphaFoldDB" id="D4H8G5"/>
<keyword evidence="5" id="KW-0597">Phosphoprotein</keyword>
<dbReference type="SFLD" id="SFLDS00003">
    <property type="entry name" value="Haloacid_Dehalogenase"/>
    <property type="match status" value="1"/>
</dbReference>
<dbReference type="GO" id="GO:0005507">
    <property type="term" value="F:copper ion binding"/>
    <property type="evidence" value="ECO:0007669"/>
    <property type="project" value="TreeGrafter"/>
</dbReference>
<evidence type="ECO:0000256" key="2">
    <source>
        <dbReference type="ARBA" id="ARBA00006024"/>
    </source>
</evidence>
<dbReference type="Gene3D" id="3.30.70.100">
    <property type="match status" value="1"/>
</dbReference>
<keyword evidence="4 15" id="KW-1003">Cell membrane</keyword>
<dbReference type="HOGENOM" id="CLU_001771_0_3_0"/>
<evidence type="ECO:0000256" key="8">
    <source>
        <dbReference type="ARBA" id="ARBA00022741"/>
    </source>
</evidence>
<dbReference type="InterPro" id="IPR006121">
    <property type="entry name" value="HMA_dom"/>
</dbReference>
<dbReference type="GO" id="GO:0016887">
    <property type="term" value="F:ATP hydrolysis activity"/>
    <property type="evidence" value="ECO:0007669"/>
    <property type="project" value="InterPro"/>
</dbReference>
<evidence type="ECO:0000256" key="4">
    <source>
        <dbReference type="ARBA" id="ARBA00022475"/>
    </source>
</evidence>
<dbReference type="InterPro" id="IPR008250">
    <property type="entry name" value="ATPase_P-typ_transduc_dom_A_sf"/>
</dbReference>
<keyword evidence="11" id="KW-1278">Translocase</keyword>
<evidence type="ECO:0000313" key="18">
    <source>
        <dbReference type="Proteomes" id="UP000002012"/>
    </source>
</evidence>
<evidence type="ECO:0000256" key="3">
    <source>
        <dbReference type="ARBA" id="ARBA00022448"/>
    </source>
</evidence>
<dbReference type="SUPFAM" id="SSF56784">
    <property type="entry name" value="HAD-like"/>
    <property type="match status" value="1"/>
</dbReference>
<dbReference type="PaxDb" id="522772-Dacet_1545"/>
<keyword evidence="6 15" id="KW-0812">Transmembrane</keyword>
<dbReference type="STRING" id="522772.Dacet_1545"/>
<dbReference type="GO" id="GO:0005886">
    <property type="term" value="C:plasma membrane"/>
    <property type="evidence" value="ECO:0007669"/>
    <property type="project" value="UniProtKB-SubCell"/>
</dbReference>
<dbReference type="NCBIfam" id="TIGR01494">
    <property type="entry name" value="ATPase_P-type"/>
    <property type="match status" value="1"/>
</dbReference>
<feature type="transmembrane region" description="Helical" evidence="15">
    <location>
        <begin position="766"/>
        <end position="783"/>
    </location>
</feature>
<dbReference type="InterPro" id="IPR023299">
    <property type="entry name" value="ATPase_P-typ_cyto_dom_N"/>
</dbReference>
<feature type="transmembrane region" description="Helical" evidence="15">
    <location>
        <begin position="429"/>
        <end position="451"/>
    </location>
</feature>
<keyword evidence="10" id="KW-0460">Magnesium</keyword>
<dbReference type="SUPFAM" id="SSF81665">
    <property type="entry name" value="Calcium ATPase, transmembrane domain M"/>
    <property type="match status" value="1"/>
</dbReference>
<feature type="transmembrane region" description="Helical" evidence="15">
    <location>
        <begin position="206"/>
        <end position="224"/>
    </location>
</feature>
<dbReference type="InParanoid" id="D4H8G5"/>
<dbReference type="InterPro" id="IPR036412">
    <property type="entry name" value="HAD-like_sf"/>
</dbReference>
<keyword evidence="7 15" id="KW-0479">Metal-binding</keyword>
<comment type="similarity">
    <text evidence="2 15">Belongs to the cation transport ATPase (P-type) (TC 3.A.3) family. Type IB subfamily.</text>
</comment>
<keyword evidence="14 15" id="KW-0472">Membrane</keyword>
<feature type="transmembrane region" description="Helical" evidence="15">
    <location>
        <begin position="245"/>
        <end position="262"/>
    </location>
</feature>
<dbReference type="CDD" id="cd00371">
    <property type="entry name" value="HMA"/>
    <property type="match status" value="1"/>
</dbReference>
<dbReference type="NCBIfam" id="TIGR01511">
    <property type="entry name" value="ATPase-IB1_Cu"/>
    <property type="match status" value="1"/>
</dbReference>
<dbReference type="Pfam" id="PF00403">
    <property type="entry name" value="HMA"/>
    <property type="match status" value="1"/>
</dbReference>
<keyword evidence="3" id="KW-0813">Transport</keyword>
<dbReference type="EMBL" id="CP001968">
    <property type="protein sequence ID" value="ADD68314.1"/>
    <property type="molecule type" value="Genomic_DNA"/>
</dbReference>
<dbReference type="InterPro" id="IPR059000">
    <property type="entry name" value="ATPase_P-type_domA"/>
</dbReference>
<keyword evidence="13" id="KW-0406">Ion transport</keyword>
<evidence type="ECO:0000256" key="9">
    <source>
        <dbReference type="ARBA" id="ARBA00022840"/>
    </source>
</evidence>
<dbReference type="SUPFAM" id="SSF55008">
    <property type="entry name" value="HMA, heavy metal-associated domain"/>
    <property type="match status" value="1"/>
</dbReference>
<keyword evidence="8 15" id="KW-0547">Nucleotide-binding</keyword>
<dbReference type="Gene3D" id="2.70.150.10">
    <property type="entry name" value="Calcium-transporting ATPase, cytoplasmic transduction domain A"/>
    <property type="match status" value="1"/>
</dbReference>
<protein>
    <submittedName>
        <fullName evidence="17">Heavy metal translocating P-type ATPase</fullName>
    </submittedName>
</protein>
<dbReference type="SFLD" id="SFLDF00027">
    <property type="entry name" value="p-type_atpase"/>
    <property type="match status" value="1"/>
</dbReference>
<dbReference type="GO" id="GO:0005524">
    <property type="term" value="F:ATP binding"/>
    <property type="evidence" value="ECO:0007669"/>
    <property type="project" value="UniProtKB-UniRule"/>
</dbReference>
<dbReference type="Proteomes" id="UP000002012">
    <property type="component" value="Chromosome"/>
</dbReference>
<dbReference type="InterPro" id="IPR023214">
    <property type="entry name" value="HAD_sf"/>
</dbReference>
<dbReference type="PRINTS" id="PR00119">
    <property type="entry name" value="CATATPASE"/>
</dbReference>
<proteinExistence type="inferred from homology"/>
<feature type="domain" description="HMA" evidence="16">
    <location>
        <begin position="87"/>
        <end position="153"/>
    </location>
</feature>
<evidence type="ECO:0000259" key="16">
    <source>
        <dbReference type="PROSITE" id="PS50846"/>
    </source>
</evidence>
<name>D4H8G5_DENA2</name>
<dbReference type="InterPro" id="IPR027256">
    <property type="entry name" value="P-typ_ATPase_IB"/>
</dbReference>
<evidence type="ECO:0000256" key="11">
    <source>
        <dbReference type="ARBA" id="ARBA00022967"/>
    </source>
</evidence>
<evidence type="ECO:0000256" key="7">
    <source>
        <dbReference type="ARBA" id="ARBA00022723"/>
    </source>
</evidence>
<dbReference type="PROSITE" id="PS00154">
    <property type="entry name" value="ATPASE_E1_E2"/>
    <property type="match status" value="1"/>
</dbReference>
<gene>
    <name evidence="17" type="ordered locus">Dacet_1545</name>
</gene>
<comment type="subcellular location">
    <subcellularLocation>
        <location evidence="1">Cell membrane</location>
        <topology evidence="1">Multi-pass membrane protein</topology>
    </subcellularLocation>
</comment>
<sequence length="811" mass="88569">MSNNKTVTCSHCMLEINKNQAIEERVNGEECYFCCPGCSSVYSILQEEGFSKFYSKRDDNWEPGAVVRSNVSEELFVDSVLETENSYEVNIALSGIRCAACIWLIETYLSKAHGIESVMVNYATHKAKIRWTKGIITLKEIIDRISSIGYCPLPISESGTATIYEKEKKDYFFRFSIGAFFSMQLMIYTIALYAGYFQGIDEGLRIMFQYAAWLLSTPVMFYSGMPFIKSSIAAIRHGHTTMDTLIFMGSFTAYVYSIFALFMGKEVYFDTTSMIITLILLGRYIESGAKARTSNAVSKLLTYQPVQVRFLSSFDINDYITGSLRSETVPVKQVRAGDYLEVLPGDSIPADGIVIYGNSEVNESMLTGEPLPQVKNEGTKVFAGTGNVNGKIIIQVEHTGATTTLSRIVQAVEDAQAAKAPIQNIADKVVGWFVPAILTVGACTFIGWYYYSGDMLVSTMNAVSVLVIACPCALGLATPLAILIATSKITKLGAVAKAGDIIEILSKADTIIFDKTGTITKGELKVENVAVYDTDKKTLVSYTASLEKHSSHLIGKAIINTYLDDFLAVENFKEHPGKGLSGVIKGSVVLAGTSSYLNENGVETPDNEIREQIKLGYTVACIAIDGKFAGFMTLSDSIRDDAQDMLRQLAKRHVNIVILTGDNELAAAKLVEKLDVPSLTYIADVTPFEKADVVKSFQKNGKVCAMVGDGINDAPALTTADIGIAIGQGTDIAIESSDIVLMRDELKLVSIVYDTSVVTLRVIKQNLFWAFSYNIIMVPLAVTGTIHPVFSAGLMSISSLAVVFNSLRISR</sequence>
<dbReference type="Pfam" id="PF00702">
    <property type="entry name" value="Hydrolase"/>
    <property type="match status" value="1"/>
</dbReference>
<dbReference type="KEGG" id="dap:Dacet_1545"/>
<dbReference type="Gene3D" id="3.40.1110.10">
    <property type="entry name" value="Calcium-transporting ATPase, cytoplasmic domain N"/>
    <property type="match status" value="1"/>
</dbReference>
<organism evidence="17 18">
    <name type="scientific">Denitrovibrio acetiphilus (strain DSM 12809 / NBRC 114555 / N2460)</name>
    <dbReference type="NCBI Taxonomy" id="522772"/>
    <lineage>
        <taxon>Bacteria</taxon>
        <taxon>Pseudomonadati</taxon>
        <taxon>Deferribacterota</taxon>
        <taxon>Deferribacteres</taxon>
        <taxon>Deferribacterales</taxon>
        <taxon>Geovibrionaceae</taxon>
        <taxon>Denitrovibrio</taxon>
    </lineage>
</organism>
<keyword evidence="12 15" id="KW-1133">Transmembrane helix</keyword>
<accession>D4H8G5</accession>